<dbReference type="Pfam" id="PF00072">
    <property type="entry name" value="Response_reg"/>
    <property type="match status" value="1"/>
</dbReference>
<dbReference type="InterPro" id="IPR001789">
    <property type="entry name" value="Sig_transdc_resp-reg_receiver"/>
</dbReference>
<evidence type="ECO:0000259" key="6">
    <source>
        <dbReference type="PROSITE" id="PS01124"/>
    </source>
</evidence>
<reference evidence="9" key="1">
    <citation type="submission" date="2020-06" db="EMBL/GenBank/DDBJ databases">
        <title>Nostoc edaphicum CCNP1411 genome.</title>
        <authorList>
            <person name="Fidor A."/>
            <person name="Grabski M."/>
            <person name="Gawor J."/>
            <person name="Gromadka R."/>
            <person name="Wegrzyn G."/>
            <person name="Mazur-Marzec H."/>
        </authorList>
    </citation>
    <scope>NUCLEOTIDE SEQUENCE [LARGE SCALE GENOMIC DNA]</scope>
    <source>
        <strain evidence="9">CCNP1411</strain>
    </source>
</reference>
<dbReference type="InterPro" id="IPR018060">
    <property type="entry name" value="HTH_AraC"/>
</dbReference>
<dbReference type="KEGG" id="ned:HUN01_33025"/>
<evidence type="ECO:0000259" key="7">
    <source>
        <dbReference type="PROSITE" id="PS50110"/>
    </source>
</evidence>
<sequence>MKKILVIEDTASTRNLFLEGIKAKGFYTIGAENGLIGVQRANEELPDLIVSEIMIPKLNGYGVLTTLRQNPLTTTIPFIFVTVRMTRTDIRKGMELGADDYLTKPCTVEELLRAIAVCLEKRASLQQHYAVQPQIVAEPPLPDIIKPTTFERMFPSDHQLNKVFSFIEANYHRPITLKDVAVAVGYSPTYLTNLVQKQTGQTVQNWIIQRRMLAARSLLLETDQKIEAIATLVGYQCMVHFFRQFRQHHGTTPQAWRRASATSSLQKHEQSNCYGTPI</sequence>
<evidence type="ECO:0000256" key="2">
    <source>
        <dbReference type="ARBA" id="ARBA00023125"/>
    </source>
</evidence>
<feature type="domain" description="HTH araC/xylS-type" evidence="6">
    <location>
        <begin position="161"/>
        <end position="259"/>
    </location>
</feature>
<dbReference type="Proteomes" id="UP000514713">
    <property type="component" value="Chromosome"/>
</dbReference>
<dbReference type="Gene3D" id="1.10.10.60">
    <property type="entry name" value="Homeodomain-like"/>
    <property type="match status" value="2"/>
</dbReference>
<evidence type="ECO:0000313" key="9">
    <source>
        <dbReference type="Proteomes" id="UP000514713"/>
    </source>
</evidence>
<evidence type="ECO:0000256" key="1">
    <source>
        <dbReference type="ARBA" id="ARBA00023015"/>
    </source>
</evidence>
<organism evidence="8 9">
    <name type="scientific">Nostoc edaphicum CCNP1411</name>
    <dbReference type="NCBI Taxonomy" id="1472755"/>
    <lineage>
        <taxon>Bacteria</taxon>
        <taxon>Bacillati</taxon>
        <taxon>Cyanobacteriota</taxon>
        <taxon>Cyanophyceae</taxon>
        <taxon>Nostocales</taxon>
        <taxon>Nostocaceae</taxon>
        <taxon>Nostoc</taxon>
    </lineage>
</organism>
<dbReference type="Pfam" id="PF12833">
    <property type="entry name" value="HTH_18"/>
    <property type="match status" value="1"/>
</dbReference>
<dbReference type="Gene3D" id="3.40.50.2300">
    <property type="match status" value="1"/>
</dbReference>
<accession>A0A7D7LLB4</accession>
<dbReference type="GO" id="GO:0003700">
    <property type="term" value="F:DNA-binding transcription factor activity"/>
    <property type="evidence" value="ECO:0007669"/>
    <property type="project" value="InterPro"/>
</dbReference>
<keyword evidence="9" id="KW-1185">Reference proteome</keyword>
<dbReference type="InterPro" id="IPR018062">
    <property type="entry name" value="HTH_AraC-typ_CS"/>
</dbReference>
<dbReference type="InterPro" id="IPR011006">
    <property type="entry name" value="CheY-like_superfamily"/>
</dbReference>
<dbReference type="SUPFAM" id="SSF52172">
    <property type="entry name" value="CheY-like"/>
    <property type="match status" value="1"/>
</dbReference>
<dbReference type="PROSITE" id="PS50110">
    <property type="entry name" value="RESPONSE_REGULATORY"/>
    <property type="match status" value="1"/>
</dbReference>
<evidence type="ECO:0000313" key="8">
    <source>
        <dbReference type="EMBL" id="QMS92187.1"/>
    </source>
</evidence>
<evidence type="ECO:0000256" key="4">
    <source>
        <dbReference type="PROSITE-ProRule" id="PRU00169"/>
    </source>
</evidence>
<evidence type="ECO:0000256" key="3">
    <source>
        <dbReference type="ARBA" id="ARBA00023163"/>
    </source>
</evidence>
<dbReference type="InterPro" id="IPR009057">
    <property type="entry name" value="Homeodomain-like_sf"/>
</dbReference>
<dbReference type="PANTHER" id="PTHR43280">
    <property type="entry name" value="ARAC-FAMILY TRANSCRIPTIONAL REGULATOR"/>
    <property type="match status" value="1"/>
</dbReference>
<feature type="domain" description="Response regulatory" evidence="7">
    <location>
        <begin position="3"/>
        <end position="119"/>
    </location>
</feature>
<dbReference type="AlphaFoldDB" id="A0A7D7LLB4"/>
<comment type="caution">
    <text evidence="4">Lacks conserved residue(s) required for the propagation of feature annotation.</text>
</comment>
<proteinExistence type="predicted"/>
<dbReference type="GO" id="GO:0043565">
    <property type="term" value="F:sequence-specific DNA binding"/>
    <property type="evidence" value="ECO:0007669"/>
    <property type="project" value="InterPro"/>
</dbReference>
<dbReference type="SUPFAM" id="SSF46689">
    <property type="entry name" value="Homeodomain-like"/>
    <property type="match status" value="2"/>
</dbReference>
<protein>
    <submittedName>
        <fullName evidence="8">DNA-binding response regulator</fullName>
    </submittedName>
</protein>
<dbReference type="SMART" id="SM00342">
    <property type="entry name" value="HTH_ARAC"/>
    <property type="match status" value="1"/>
</dbReference>
<dbReference type="PROSITE" id="PS01124">
    <property type="entry name" value="HTH_ARAC_FAMILY_2"/>
    <property type="match status" value="1"/>
</dbReference>
<keyword evidence="3" id="KW-0804">Transcription</keyword>
<keyword evidence="1" id="KW-0805">Transcription regulation</keyword>
<dbReference type="GO" id="GO:0000160">
    <property type="term" value="P:phosphorelay signal transduction system"/>
    <property type="evidence" value="ECO:0007669"/>
    <property type="project" value="InterPro"/>
</dbReference>
<keyword evidence="2 8" id="KW-0238">DNA-binding</keyword>
<dbReference type="SMART" id="SM00448">
    <property type="entry name" value="REC"/>
    <property type="match status" value="1"/>
</dbReference>
<gene>
    <name evidence="8" type="ORF">HUN01_33025</name>
</gene>
<dbReference type="RefSeq" id="WP_181929699.1">
    <property type="nucleotide sequence ID" value="NZ_CP054698.1"/>
</dbReference>
<evidence type="ECO:0000256" key="5">
    <source>
        <dbReference type="SAM" id="MobiDB-lite"/>
    </source>
</evidence>
<feature type="region of interest" description="Disordered" evidence="5">
    <location>
        <begin position="256"/>
        <end position="278"/>
    </location>
</feature>
<dbReference type="PANTHER" id="PTHR43280:SF28">
    <property type="entry name" value="HTH-TYPE TRANSCRIPTIONAL ACTIVATOR RHAS"/>
    <property type="match status" value="1"/>
</dbReference>
<dbReference type="PROSITE" id="PS00041">
    <property type="entry name" value="HTH_ARAC_FAMILY_1"/>
    <property type="match status" value="1"/>
</dbReference>
<dbReference type="EMBL" id="CP054698">
    <property type="protein sequence ID" value="QMS92187.1"/>
    <property type="molecule type" value="Genomic_DNA"/>
</dbReference>
<name>A0A7D7LLB4_9NOSO</name>